<keyword evidence="5 6" id="KW-0472">Membrane</keyword>
<evidence type="ECO:0000256" key="4">
    <source>
        <dbReference type="ARBA" id="ARBA00022989"/>
    </source>
</evidence>
<dbReference type="InterPro" id="IPR036259">
    <property type="entry name" value="MFS_trans_sf"/>
</dbReference>
<evidence type="ECO:0000256" key="3">
    <source>
        <dbReference type="ARBA" id="ARBA00022692"/>
    </source>
</evidence>
<evidence type="ECO:0000256" key="1">
    <source>
        <dbReference type="ARBA" id="ARBA00004141"/>
    </source>
</evidence>
<gene>
    <name evidence="8" type="ORF">OHC33_001277</name>
</gene>
<dbReference type="InterPro" id="IPR020846">
    <property type="entry name" value="MFS_dom"/>
</dbReference>
<comment type="caution">
    <text evidence="8">The sequence shown here is derived from an EMBL/GenBank/DDBJ whole genome shotgun (WGS) entry which is preliminary data.</text>
</comment>
<feature type="transmembrane region" description="Helical" evidence="6">
    <location>
        <begin position="454"/>
        <end position="475"/>
    </location>
</feature>
<dbReference type="Proteomes" id="UP001316803">
    <property type="component" value="Unassembled WGS sequence"/>
</dbReference>
<keyword evidence="3 6" id="KW-0812">Transmembrane</keyword>
<reference evidence="8 9" key="1">
    <citation type="submission" date="2022-12" db="EMBL/GenBank/DDBJ databases">
        <title>Genomic features and morphological characterization of a novel Knufia sp. strain isolated from spacecraft assembly facility.</title>
        <authorList>
            <person name="Teixeira M."/>
            <person name="Chander A.M."/>
            <person name="Stajich J.E."/>
            <person name="Venkateswaran K."/>
        </authorList>
    </citation>
    <scope>NUCLEOTIDE SEQUENCE [LARGE SCALE GENOMIC DNA]</scope>
    <source>
        <strain evidence="8 9">FJI-L2-BK-P2</strain>
    </source>
</reference>
<feature type="transmembrane region" description="Helical" evidence="6">
    <location>
        <begin position="416"/>
        <end position="442"/>
    </location>
</feature>
<feature type="transmembrane region" description="Helical" evidence="6">
    <location>
        <begin position="546"/>
        <end position="565"/>
    </location>
</feature>
<keyword evidence="4 6" id="KW-1133">Transmembrane helix</keyword>
<feature type="transmembrane region" description="Helical" evidence="6">
    <location>
        <begin position="58"/>
        <end position="75"/>
    </location>
</feature>
<keyword evidence="9" id="KW-1185">Reference proteome</keyword>
<accession>A0AAN8ISD6</accession>
<feature type="transmembrane region" description="Helical" evidence="6">
    <location>
        <begin position="252"/>
        <end position="273"/>
    </location>
</feature>
<feature type="transmembrane region" description="Helical" evidence="6">
    <location>
        <begin position="183"/>
        <end position="203"/>
    </location>
</feature>
<evidence type="ECO:0000313" key="8">
    <source>
        <dbReference type="EMBL" id="KAK5958087.1"/>
    </source>
</evidence>
<feature type="transmembrane region" description="Helical" evidence="6">
    <location>
        <begin position="322"/>
        <end position="343"/>
    </location>
</feature>
<dbReference type="Gene3D" id="1.20.1250.20">
    <property type="entry name" value="MFS general substrate transporter like domains"/>
    <property type="match status" value="2"/>
</dbReference>
<dbReference type="AlphaFoldDB" id="A0AAN8ISD6"/>
<evidence type="ECO:0000256" key="2">
    <source>
        <dbReference type="ARBA" id="ARBA00022448"/>
    </source>
</evidence>
<organism evidence="8 9">
    <name type="scientific">Knufia fluminis</name>
    <dbReference type="NCBI Taxonomy" id="191047"/>
    <lineage>
        <taxon>Eukaryota</taxon>
        <taxon>Fungi</taxon>
        <taxon>Dikarya</taxon>
        <taxon>Ascomycota</taxon>
        <taxon>Pezizomycotina</taxon>
        <taxon>Eurotiomycetes</taxon>
        <taxon>Chaetothyriomycetidae</taxon>
        <taxon>Chaetothyriales</taxon>
        <taxon>Trichomeriaceae</taxon>
        <taxon>Knufia</taxon>
    </lineage>
</organism>
<dbReference type="SUPFAM" id="SSF103473">
    <property type="entry name" value="MFS general substrate transporter"/>
    <property type="match status" value="1"/>
</dbReference>
<protein>
    <recommendedName>
        <fullName evidence="7">Major facilitator superfamily (MFS) profile domain-containing protein</fullName>
    </recommendedName>
</protein>
<dbReference type="InterPro" id="IPR010573">
    <property type="entry name" value="MFS_Str1/Tri12-like"/>
</dbReference>
<dbReference type="GO" id="GO:0005886">
    <property type="term" value="C:plasma membrane"/>
    <property type="evidence" value="ECO:0007669"/>
    <property type="project" value="TreeGrafter"/>
</dbReference>
<comment type="subcellular location">
    <subcellularLocation>
        <location evidence="1">Membrane</location>
        <topology evidence="1">Multi-pass membrane protein</topology>
    </subcellularLocation>
</comment>
<sequence length="581" mass="62567">MTVTDMEKRDVTVDHVDKVSSSGSDEDVHRVTTQAKGLRVDGDEEDHMHEPPMTFSRAMSLIAMGFLWTGSQIPLYLWGAIPPYIYRDIGGLDRWVWFVLGGLLSLGAVCPFVGSMSDLLGRRYVALLGSGLLVISTVIATTAQSMNMFIAGMTVAGAGAGISELTALAVTSELAPTAKRGKYVAILIFTIIPFVPSGIYAQLIAYYSSWRYCGAIVCTWNGFGFLCTLFFYHPPARVNTLGKTKMQVLKEIDYIGGLLSISGMIVFLAGLQWGGYQYPWTSAHVIAPLIIGAALLAGFCFWEMYGAKHPMFPGRIKQDPRVLLLTLLITFISGMNFFAYLMFWPTQSFNVYGHDPIGVGLKLLPGGMAILAGACVTLWLLSVFRGRNKELMIMSSCLMTAGTGALACLTRENLHVAWGLLILGGFGIGGIVVPASIITTIICPDDLIATVSALTLSIRVIGGAIGYCAYFNVFVSKFAANAVKHIGGTMVGLGITNVTYITSAIEITGVSLLEELKHIPGIAGNDTAYEMVVYAGQVAYAESYKYVYLASLAAGIVSIIAACFLGDINKYMDDHVAVIIH</sequence>
<dbReference type="PANTHER" id="PTHR23501">
    <property type="entry name" value="MAJOR FACILITATOR SUPERFAMILY"/>
    <property type="match status" value="1"/>
</dbReference>
<dbReference type="FunFam" id="1.20.1250.20:FF:000784">
    <property type="entry name" value="MFS drug efflux pump"/>
    <property type="match status" value="1"/>
</dbReference>
<evidence type="ECO:0000256" key="6">
    <source>
        <dbReference type="SAM" id="Phobius"/>
    </source>
</evidence>
<evidence type="ECO:0000256" key="5">
    <source>
        <dbReference type="ARBA" id="ARBA00023136"/>
    </source>
</evidence>
<dbReference type="PROSITE" id="PS50850">
    <property type="entry name" value="MFS"/>
    <property type="match status" value="1"/>
</dbReference>
<feature type="transmembrane region" description="Helical" evidence="6">
    <location>
        <begin position="363"/>
        <end position="384"/>
    </location>
</feature>
<name>A0AAN8ISD6_9EURO</name>
<dbReference type="Pfam" id="PF06609">
    <property type="entry name" value="TRI12"/>
    <property type="match status" value="1"/>
</dbReference>
<feature type="transmembrane region" description="Helical" evidence="6">
    <location>
        <begin position="209"/>
        <end position="232"/>
    </location>
</feature>
<dbReference type="GO" id="GO:0022857">
    <property type="term" value="F:transmembrane transporter activity"/>
    <property type="evidence" value="ECO:0007669"/>
    <property type="project" value="InterPro"/>
</dbReference>
<proteinExistence type="predicted"/>
<evidence type="ECO:0000259" key="7">
    <source>
        <dbReference type="PROSITE" id="PS50850"/>
    </source>
</evidence>
<feature type="transmembrane region" description="Helical" evidence="6">
    <location>
        <begin position="285"/>
        <end position="302"/>
    </location>
</feature>
<dbReference type="PANTHER" id="PTHR23501:SF109">
    <property type="entry name" value="MAJOR FACILITATOR SUPERFAMILY (MFS) PROFILE DOMAIN-CONTAINING PROTEIN-RELATED"/>
    <property type="match status" value="1"/>
</dbReference>
<feature type="transmembrane region" description="Helical" evidence="6">
    <location>
        <begin position="125"/>
        <end position="143"/>
    </location>
</feature>
<dbReference type="EMBL" id="JAKLMC020000002">
    <property type="protein sequence ID" value="KAK5958087.1"/>
    <property type="molecule type" value="Genomic_DNA"/>
</dbReference>
<evidence type="ECO:0000313" key="9">
    <source>
        <dbReference type="Proteomes" id="UP001316803"/>
    </source>
</evidence>
<keyword evidence="2" id="KW-0813">Transport</keyword>
<feature type="transmembrane region" description="Helical" evidence="6">
    <location>
        <begin position="149"/>
        <end position="171"/>
    </location>
</feature>
<feature type="domain" description="Major facilitator superfamily (MFS) profile" evidence="7">
    <location>
        <begin position="58"/>
        <end position="506"/>
    </location>
</feature>
<feature type="transmembrane region" description="Helical" evidence="6">
    <location>
        <begin position="95"/>
        <end position="113"/>
    </location>
</feature>